<dbReference type="EMBL" id="CP023695">
    <property type="protein sequence ID" value="QEV21955.1"/>
    <property type="molecule type" value="Genomic_DNA"/>
</dbReference>
<reference evidence="1 2" key="1">
    <citation type="submission" date="2017-09" db="EMBL/GenBank/DDBJ databases">
        <authorList>
            <person name="Lee N."/>
            <person name="Cho B.-K."/>
        </authorList>
    </citation>
    <scope>NUCLEOTIDE SEQUENCE [LARGE SCALE GENOMIC DNA]</scope>
    <source>
        <strain evidence="1 2">ATCC 12461</strain>
    </source>
</reference>
<dbReference type="GO" id="GO:0047617">
    <property type="term" value="F:fatty acyl-CoA hydrolase activity"/>
    <property type="evidence" value="ECO:0007669"/>
    <property type="project" value="TreeGrafter"/>
</dbReference>
<dbReference type="OrthoDB" id="4819815at2"/>
<sequence length="204" mass="22114">MELTERELTNPWEGVLISPAAGADVGVLVLAGSSGRIERERARILAEQGIATLAIRWFGGLGQSPGICEVPLETFIDAVDLLHAGGARRIGILGVSKGAEAALLTAVHDPRVDVVIALSPTSRVWCNVGPGRDGERLPYRSSWTWREQPLPFVPMDDSWADLLLVAGGDDAMWPSLPFAERLAQRRRSAGASNICWRRLKNARS</sequence>
<dbReference type="GO" id="GO:0006631">
    <property type="term" value="P:fatty acid metabolic process"/>
    <property type="evidence" value="ECO:0007669"/>
    <property type="project" value="TreeGrafter"/>
</dbReference>
<dbReference type="GO" id="GO:0006637">
    <property type="term" value="P:acyl-CoA metabolic process"/>
    <property type="evidence" value="ECO:0007669"/>
    <property type="project" value="TreeGrafter"/>
</dbReference>
<proteinExistence type="predicted"/>
<evidence type="ECO:0000313" key="1">
    <source>
        <dbReference type="EMBL" id="QEV21955.1"/>
    </source>
</evidence>
<dbReference type="Gene3D" id="3.40.50.1820">
    <property type="entry name" value="alpha/beta hydrolase"/>
    <property type="match status" value="1"/>
</dbReference>
<dbReference type="PANTHER" id="PTHR10824">
    <property type="entry name" value="ACYL-COENZYME A THIOESTERASE-RELATED"/>
    <property type="match status" value="1"/>
</dbReference>
<dbReference type="Proteomes" id="UP000326553">
    <property type="component" value="Chromosome"/>
</dbReference>
<dbReference type="AlphaFoldDB" id="A0A5J6HZB8"/>
<evidence type="ECO:0000313" key="2">
    <source>
        <dbReference type="Proteomes" id="UP000326553"/>
    </source>
</evidence>
<dbReference type="PANTHER" id="PTHR10824:SF4">
    <property type="entry name" value="ACYL-COENZYME A THIOESTERASE 1-LIKE"/>
    <property type="match status" value="1"/>
</dbReference>
<gene>
    <name evidence="1" type="ORF">CP975_34575</name>
</gene>
<protein>
    <recommendedName>
        <fullName evidence="3">Acyl-CoA thioesterase</fullName>
    </recommendedName>
</protein>
<dbReference type="SUPFAM" id="SSF53474">
    <property type="entry name" value="alpha/beta-Hydrolases"/>
    <property type="match status" value="1"/>
</dbReference>
<dbReference type="InterPro" id="IPR029058">
    <property type="entry name" value="AB_hydrolase_fold"/>
</dbReference>
<name>A0A5J6HZB8_STRAD</name>
<dbReference type="KEGG" id="salw:CP975_34575"/>
<evidence type="ECO:0008006" key="3">
    <source>
        <dbReference type="Google" id="ProtNLM"/>
    </source>
</evidence>
<accession>A0A5J6HZB8</accession>
<dbReference type="RefSeq" id="WP_150477737.1">
    <property type="nucleotide sequence ID" value="NZ_CP023695.1"/>
</dbReference>
<organism evidence="1 2">
    <name type="scientific">Streptomyces alboniger</name>
    <dbReference type="NCBI Taxonomy" id="132473"/>
    <lineage>
        <taxon>Bacteria</taxon>
        <taxon>Bacillati</taxon>
        <taxon>Actinomycetota</taxon>
        <taxon>Actinomycetes</taxon>
        <taxon>Kitasatosporales</taxon>
        <taxon>Streptomycetaceae</taxon>
        <taxon>Streptomyces</taxon>
        <taxon>Streptomyces aurantiacus group</taxon>
    </lineage>
</organism>
<keyword evidence="2" id="KW-1185">Reference proteome</keyword>